<keyword evidence="3" id="KW-1185">Reference proteome</keyword>
<feature type="compositionally biased region" description="Basic residues" evidence="1">
    <location>
        <begin position="17"/>
        <end position="28"/>
    </location>
</feature>
<evidence type="ECO:0000256" key="1">
    <source>
        <dbReference type="SAM" id="MobiDB-lite"/>
    </source>
</evidence>
<dbReference type="KEGG" id="xak:KIMC2_10780"/>
<evidence type="ECO:0000313" key="2">
    <source>
        <dbReference type="EMBL" id="BDR56516.1"/>
    </source>
</evidence>
<gene>
    <name evidence="2" type="ORF">KIMC2_10780</name>
</gene>
<organism evidence="2 3">
    <name type="scientific">Xylocopilactobacillus apis</name>
    <dbReference type="NCBI Taxonomy" id="2932183"/>
    <lineage>
        <taxon>Bacteria</taxon>
        <taxon>Bacillati</taxon>
        <taxon>Bacillota</taxon>
        <taxon>Bacilli</taxon>
        <taxon>Lactobacillales</taxon>
        <taxon>Lactobacillaceae</taxon>
        <taxon>Xylocopilactobacillus</taxon>
    </lineage>
</organism>
<feature type="compositionally biased region" description="Polar residues" evidence="1">
    <location>
        <begin position="1"/>
        <end position="16"/>
    </location>
</feature>
<feature type="region of interest" description="Disordered" evidence="1">
    <location>
        <begin position="1"/>
        <end position="28"/>
    </location>
</feature>
<proteinExistence type="predicted"/>
<accession>A0AAU9D208</accession>
<dbReference type="AlphaFoldDB" id="A0AAU9D208"/>
<dbReference type="Proteomes" id="UP001321804">
    <property type="component" value="Chromosome"/>
</dbReference>
<name>A0AAU9D208_9LACO</name>
<evidence type="ECO:0000313" key="3">
    <source>
        <dbReference type="Proteomes" id="UP001321804"/>
    </source>
</evidence>
<protein>
    <submittedName>
        <fullName evidence="2">Uncharacterized protein</fullName>
    </submittedName>
</protein>
<sequence>MFAQFFSSKTRSNSNYRNRKGLTKGMRAKKTVWVSTPMSMRSVSFTSNVSSSDRPVKMPK</sequence>
<reference evidence="2 3" key="1">
    <citation type="journal article" date="2023" name="Microbiol. Spectr.">
        <title>Symbiosis of Carpenter Bees with Uncharacterized Lactic Acid Bacteria Showing NAD Auxotrophy.</title>
        <authorList>
            <person name="Kawasaki S."/>
            <person name="Ozawa K."/>
            <person name="Mori T."/>
            <person name="Yamamoto A."/>
            <person name="Ito M."/>
            <person name="Ohkuma M."/>
            <person name="Sakamoto M."/>
            <person name="Matsutani M."/>
        </authorList>
    </citation>
    <scope>NUCLEOTIDE SEQUENCE [LARGE SCALE GENOMIC DNA]</scope>
    <source>
        <strain evidence="2 3">KimC2</strain>
    </source>
</reference>
<dbReference type="EMBL" id="AP026801">
    <property type="protein sequence ID" value="BDR56516.1"/>
    <property type="molecule type" value="Genomic_DNA"/>
</dbReference>
<dbReference type="RefSeq" id="WP_317698475.1">
    <property type="nucleotide sequence ID" value="NZ_AP026801.1"/>
</dbReference>